<sequence>MKFKNILIVPIILLVFVKSFAQEKDSIQDKSWYTPDYVKMQFAGNIGFLSVGAGYQLFNEVLYTELLYGFVPKSISRAENIHLITLKNTFPLFRKKIGKELTLIPIAGIAVTYDVGSTTFTTLPDKFPEGYYFPTAFHATLYAGAMVHQDFKNKSIFKGADFYLEVGTVESYLWYAVVNESVTFKNVFSTSVGVNFYF</sequence>
<name>A0A1B8U0I3_9FLAO</name>
<proteinExistence type="predicted"/>
<dbReference type="AlphaFoldDB" id="A0A1B8U0I3"/>
<dbReference type="RefSeq" id="WP_065318170.1">
    <property type="nucleotide sequence ID" value="NZ_CP017477.1"/>
</dbReference>
<accession>A0A1B8U0I3</accession>
<reference evidence="2" key="1">
    <citation type="submission" date="2016-02" db="EMBL/GenBank/DDBJ databases">
        <authorList>
            <person name="Shin S.-K."/>
            <person name="Yi H."/>
            <person name="Kim E."/>
        </authorList>
    </citation>
    <scope>NUCLEOTIDE SEQUENCE [LARGE SCALE GENOMIC DNA]</scope>
    <source>
        <strain evidence="2">LPB0003</strain>
    </source>
</reference>
<protein>
    <recommendedName>
        <fullName evidence="3">Outer membrane protein beta-barrel domain-containing protein</fullName>
    </recommendedName>
</protein>
<keyword evidence="2" id="KW-1185">Reference proteome</keyword>
<dbReference type="KEGG" id="pob:LPB03_01855"/>
<evidence type="ECO:0000313" key="2">
    <source>
        <dbReference type="Proteomes" id="UP000092584"/>
    </source>
</evidence>
<dbReference type="Proteomes" id="UP000092584">
    <property type="component" value="Unassembled WGS sequence"/>
</dbReference>
<evidence type="ECO:0000313" key="1">
    <source>
        <dbReference type="EMBL" id="OBY65393.1"/>
    </source>
</evidence>
<dbReference type="STRING" id="1774273.LPB03_01855"/>
<evidence type="ECO:0008006" key="3">
    <source>
        <dbReference type="Google" id="ProtNLM"/>
    </source>
</evidence>
<dbReference type="EMBL" id="LSFM01000018">
    <property type="protein sequence ID" value="OBY65393.1"/>
    <property type="molecule type" value="Genomic_DNA"/>
</dbReference>
<comment type="caution">
    <text evidence="1">The sequence shown here is derived from an EMBL/GenBank/DDBJ whole genome shotgun (WGS) entry which is preliminary data.</text>
</comment>
<organism evidence="1 2">
    <name type="scientific">Polaribacter vadi</name>
    <dbReference type="NCBI Taxonomy" id="1774273"/>
    <lineage>
        <taxon>Bacteria</taxon>
        <taxon>Pseudomonadati</taxon>
        <taxon>Bacteroidota</taxon>
        <taxon>Flavobacteriia</taxon>
        <taxon>Flavobacteriales</taxon>
        <taxon>Flavobacteriaceae</taxon>
    </lineage>
</organism>
<dbReference type="OrthoDB" id="5381546at2"/>
<gene>
    <name evidence="1" type="ORF">LPB3_03255</name>
</gene>